<keyword evidence="1 2" id="KW-0802">TPR repeat</keyword>
<dbReference type="Gene3D" id="1.25.40.10">
    <property type="entry name" value="Tetratricopeptide repeat domain"/>
    <property type="match status" value="1"/>
</dbReference>
<proteinExistence type="predicted"/>
<dbReference type="EMBL" id="JAKELL010000119">
    <property type="protein sequence ID" value="KAH8981247.1"/>
    <property type="molecule type" value="Genomic_DNA"/>
</dbReference>
<reference evidence="5" key="1">
    <citation type="submission" date="2022-01" db="EMBL/GenBank/DDBJ databases">
        <title>Comparative genomics reveals a dynamic genome evolution in the ectomycorrhizal milk-cap (Lactarius) mushrooms.</title>
        <authorList>
            <consortium name="DOE Joint Genome Institute"/>
            <person name="Lebreton A."/>
            <person name="Tang N."/>
            <person name="Kuo A."/>
            <person name="LaButti K."/>
            <person name="Drula E."/>
            <person name="Barry K."/>
            <person name="Clum A."/>
            <person name="Lipzen A."/>
            <person name="Mousain D."/>
            <person name="Ng V."/>
            <person name="Wang R."/>
            <person name="Wang X."/>
            <person name="Dai Y."/>
            <person name="Henrissat B."/>
            <person name="Grigoriev I.V."/>
            <person name="Guerin-Laguette A."/>
            <person name="Yu F."/>
            <person name="Martin F.M."/>
        </authorList>
    </citation>
    <scope>NUCLEOTIDE SEQUENCE</scope>
    <source>
        <strain evidence="5">QP</strain>
    </source>
</reference>
<organism evidence="5 6">
    <name type="scientific">Lactarius akahatsu</name>
    <dbReference type="NCBI Taxonomy" id="416441"/>
    <lineage>
        <taxon>Eukaryota</taxon>
        <taxon>Fungi</taxon>
        <taxon>Dikarya</taxon>
        <taxon>Basidiomycota</taxon>
        <taxon>Agaricomycotina</taxon>
        <taxon>Agaricomycetes</taxon>
        <taxon>Russulales</taxon>
        <taxon>Russulaceae</taxon>
        <taxon>Lactarius</taxon>
    </lineage>
</organism>
<keyword evidence="3" id="KW-0862">Zinc</keyword>
<evidence type="ECO:0000259" key="4">
    <source>
        <dbReference type="PROSITE" id="PS50103"/>
    </source>
</evidence>
<feature type="domain" description="C3H1-type" evidence="4">
    <location>
        <begin position="227"/>
        <end position="249"/>
    </location>
</feature>
<name>A0AAD4Q643_9AGAM</name>
<evidence type="ECO:0000256" key="2">
    <source>
        <dbReference type="PROSITE-ProRule" id="PRU00339"/>
    </source>
</evidence>
<sequence>MAPNRRKLAKASDPRDTAKTFAEYEELLKARALKRAQRAEARRVEAEGHKETGNAHFRKGEYCKAIEEYKAAITINGPSPAYFSNMAAAWLKLEEYDSAEHCAQRALCLDPRFAKARYRRGLARKGNLQLAAAVVGALTRGASYLDDRATETAFWFIDADFAAVLVQDPDSTEASKALDETFTLISERNKEEAVVEEDSHPTFIDQGKELESVSDSSDWNHEGNGFPCRYYNHDGCTRGVECNFSHAPDHKSVRDRLGRNVCVQFLFGECRFGSCVYSHDKTYLPSGRWWDDEEKLADVWFISQGPVARQNPAFLPCVFAIVDDRIAWAPAHAAEMEEVSAHWRENMMMLKYVGNAMDDGLEYAAHRSKGRRSRGGQGRGRGRGCGRAENWGFTDDEVQELLCQGVKPWDDDAHDVLDALYSL</sequence>
<accession>A0AAD4Q643</accession>
<dbReference type="PANTHER" id="PTHR46423:SF1">
    <property type="entry name" value="RNA POLYMERASE II-ASSOCIATED PROTEIN 3"/>
    <property type="match status" value="1"/>
</dbReference>
<evidence type="ECO:0000313" key="5">
    <source>
        <dbReference type="EMBL" id="KAH8981247.1"/>
    </source>
</evidence>
<gene>
    <name evidence="5" type="ORF">EDB92DRAFT_1953273</name>
</gene>
<evidence type="ECO:0000256" key="1">
    <source>
        <dbReference type="ARBA" id="ARBA00022803"/>
    </source>
</evidence>
<feature type="repeat" description="TPR" evidence="2">
    <location>
        <begin position="46"/>
        <end position="79"/>
    </location>
</feature>
<dbReference type="AlphaFoldDB" id="A0AAD4Q643"/>
<dbReference type="PANTHER" id="PTHR46423">
    <property type="entry name" value="RNA POLYMERASE II-ASSOCIATED PROTEIN 3"/>
    <property type="match status" value="1"/>
</dbReference>
<comment type="caution">
    <text evidence="5">The sequence shown here is derived from an EMBL/GenBank/DDBJ whole genome shotgun (WGS) entry which is preliminary data.</text>
</comment>
<feature type="zinc finger region" description="C3H1-type" evidence="3">
    <location>
        <begin position="227"/>
        <end position="249"/>
    </location>
</feature>
<dbReference type="PROSITE" id="PS50005">
    <property type="entry name" value="TPR"/>
    <property type="match status" value="2"/>
</dbReference>
<dbReference type="SUPFAM" id="SSF48452">
    <property type="entry name" value="TPR-like"/>
    <property type="match status" value="1"/>
</dbReference>
<dbReference type="InterPro" id="IPR051966">
    <property type="entry name" value="RPAP3"/>
</dbReference>
<dbReference type="GO" id="GO:0101031">
    <property type="term" value="C:protein folding chaperone complex"/>
    <property type="evidence" value="ECO:0007669"/>
    <property type="project" value="TreeGrafter"/>
</dbReference>
<dbReference type="InterPro" id="IPR011990">
    <property type="entry name" value="TPR-like_helical_dom_sf"/>
</dbReference>
<protein>
    <recommendedName>
        <fullName evidence="4">C3H1-type domain-containing protein</fullName>
    </recommendedName>
</protein>
<dbReference type="Gene3D" id="3.30.1370.210">
    <property type="match status" value="1"/>
</dbReference>
<evidence type="ECO:0000256" key="3">
    <source>
        <dbReference type="PROSITE-ProRule" id="PRU00723"/>
    </source>
</evidence>
<dbReference type="InterPro" id="IPR019734">
    <property type="entry name" value="TPR_rpt"/>
</dbReference>
<dbReference type="GO" id="GO:0008270">
    <property type="term" value="F:zinc ion binding"/>
    <property type="evidence" value="ECO:0007669"/>
    <property type="project" value="UniProtKB-KW"/>
</dbReference>
<dbReference type="SMART" id="SM00028">
    <property type="entry name" value="TPR"/>
    <property type="match status" value="2"/>
</dbReference>
<keyword evidence="6" id="KW-1185">Reference proteome</keyword>
<dbReference type="Proteomes" id="UP001201163">
    <property type="component" value="Unassembled WGS sequence"/>
</dbReference>
<evidence type="ECO:0000313" key="6">
    <source>
        <dbReference type="Proteomes" id="UP001201163"/>
    </source>
</evidence>
<keyword evidence="3" id="KW-0479">Metal-binding</keyword>
<feature type="repeat" description="TPR" evidence="2">
    <location>
        <begin position="80"/>
        <end position="113"/>
    </location>
</feature>
<feature type="domain" description="C3H1-type" evidence="4">
    <location>
        <begin position="256"/>
        <end position="282"/>
    </location>
</feature>
<dbReference type="PROSITE" id="PS50103">
    <property type="entry name" value="ZF_C3H1"/>
    <property type="match status" value="2"/>
</dbReference>
<keyword evidence="3" id="KW-0863">Zinc-finger</keyword>
<feature type="zinc finger region" description="C3H1-type" evidence="3">
    <location>
        <begin position="256"/>
        <end position="282"/>
    </location>
</feature>
<dbReference type="SMART" id="SM00356">
    <property type="entry name" value="ZnF_C3H1"/>
    <property type="match status" value="2"/>
</dbReference>
<dbReference type="InterPro" id="IPR000571">
    <property type="entry name" value="Znf_CCCH"/>
</dbReference>